<feature type="region of interest" description="Disordered" evidence="1">
    <location>
        <begin position="1"/>
        <end position="29"/>
    </location>
</feature>
<dbReference type="AlphaFoldDB" id="A0A450U4J7"/>
<evidence type="ECO:0000313" key="2">
    <source>
        <dbReference type="EMBL" id="VFJ78756.1"/>
    </source>
</evidence>
<dbReference type="SUPFAM" id="SSF53335">
    <property type="entry name" value="S-adenosyl-L-methionine-dependent methyltransferases"/>
    <property type="match status" value="1"/>
</dbReference>
<organism evidence="2">
    <name type="scientific">Candidatus Kentrum sp. FW</name>
    <dbReference type="NCBI Taxonomy" id="2126338"/>
    <lineage>
        <taxon>Bacteria</taxon>
        <taxon>Pseudomonadati</taxon>
        <taxon>Pseudomonadota</taxon>
        <taxon>Gammaproteobacteria</taxon>
        <taxon>Candidatus Kentrum</taxon>
    </lineage>
</organism>
<evidence type="ECO:0008006" key="3">
    <source>
        <dbReference type="Google" id="ProtNLM"/>
    </source>
</evidence>
<evidence type="ECO:0000256" key="1">
    <source>
        <dbReference type="SAM" id="MobiDB-lite"/>
    </source>
</evidence>
<reference evidence="2" key="1">
    <citation type="submission" date="2019-02" db="EMBL/GenBank/DDBJ databases">
        <authorList>
            <person name="Gruber-Vodicka R. H."/>
            <person name="Seah K. B. B."/>
        </authorList>
    </citation>
    <scope>NUCLEOTIDE SEQUENCE</scope>
    <source>
        <strain evidence="2">BECK_BZ131</strain>
    </source>
</reference>
<dbReference type="Pfam" id="PF13489">
    <property type="entry name" value="Methyltransf_23"/>
    <property type="match status" value="1"/>
</dbReference>
<dbReference type="Gene3D" id="3.40.50.150">
    <property type="entry name" value="Vaccinia Virus protein VP39"/>
    <property type="match status" value="1"/>
</dbReference>
<proteinExistence type="predicted"/>
<dbReference type="InterPro" id="IPR029063">
    <property type="entry name" value="SAM-dependent_MTases_sf"/>
</dbReference>
<name>A0A450U4J7_9GAMM</name>
<dbReference type="EMBL" id="CAADFE010000201">
    <property type="protein sequence ID" value="VFJ78756.1"/>
    <property type="molecule type" value="Genomic_DNA"/>
</dbReference>
<protein>
    <recommendedName>
        <fullName evidence="3">Methyltransferase domain-containing protein</fullName>
    </recommendedName>
</protein>
<accession>A0A450U4J7</accession>
<gene>
    <name evidence="2" type="ORF">BECKFW1821C_GA0114237_12012</name>
</gene>
<sequence length="312" mass="35613">MRTDVMRMNRKSWIRPDPDRSGPASEAGLGNFVFPRHEQKKRKMFAPEKKDTLRDTYTEEFFLEHQEYLPAYRYLAKLILSAFDACAVESVCDVGCGHGFLVECLRQEGISQSFGLDGSSSAEFLWNDTSHRGAYSVADLTSAEAVDALPPVDIVCSFETGEHLPKDAADTYIRTLTHHGPAAIFFSAATPFQNLGENPTHINEQQCGFWITAFARWGYELHVPATVALRNRMFSDFEVFRNAWWYPKNLLVFVPNGKRRKGIRLLMDENGPVETPLWFPPGMETDPVSNLMFERDFYEYLYIVCRHAKVSS</sequence>